<name>A0ABP9BVX4_9MICC</name>
<accession>A0ABP9BVX4</accession>
<dbReference type="EMBL" id="BAABKP010000005">
    <property type="protein sequence ID" value="GAA4799370.1"/>
    <property type="molecule type" value="Genomic_DNA"/>
</dbReference>
<reference evidence="3" key="1">
    <citation type="journal article" date="2019" name="Int. J. Syst. Evol. Microbiol.">
        <title>The Global Catalogue of Microorganisms (GCM) 10K type strain sequencing project: providing services to taxonomists for standard genome sequencing and annotation.</title>
        <authorList>
            <consortium name="The Broad Institute Genomics Platform"/>
            <consortium name="The Broad Institute Genome Sequencing Center for Infectious Disease"/>
            <person name="Wu L."/>
            <person name="Ma J."/>
        </authorList>
    </citation>
    <scope>NUCLEOTIDE SEQUENCE [LARGE SCALE GENOMIC DNA]</scope>
    <source>
        <strain evidence="3">JCM 18541</strain>
    </source>
</reference>
<protein>
    <submittedName>
        <fullName evidence="2">Alpha/beta hydrolase</fullName>
    </submittedName>
</protein>
<dbReference type="SUPFAM" id="SSF53474">
    <property type="entry name" value="alpha/beta-Hydrolases"/>
    <property type="match status" value="1"/>
</dbReference>
<dbReference type="RefSeq" id="WP_345446915.1">
    <property type="nucleotide sequence ID" value="NZ_BAABKP010000005.1"/>
</dbReference>
<organism evidence="2 3">
    <name type="scientific">Rothia endophytica</name>
    <dbReference type="NCBI Taxonomy" id="1324766"/>
    <lineage>
        <taxon>Bacteria</taxon>
        <taxon>Bacillati</taxon>
        <taxon>Actinomycetota</taxon>
        <taxon>Actinomycetes</taxon>
        <taxon>Micrococcales</taxon>
        <taxon>Micrococcaceae</taxon>
        <taxon>Rothia</taxon>
    </lineage>
</organism>
<evidence type="ECO:0000313" key="2">
    <source>
        <dbReference type="EMBL" id="GAA4799370.1"/>
    </source>
</evidence>
<dbReference type="Proteomes" id="UP001500187">
    <property type="component" value="Unassembled WGS sequence"/>
</dbReference>
<proteinExistence type="predicted"/>
<dbReference type="InterPro" id="IPR051044">
    <property type="entry name" value="MAG_DAG_Lipase"/>
</dbReference>
<dbReference type="Pfam" id="PF12146">
    <property type="entry name" value="Hydrolase_4"/>
    <property type="match status" value="1"/>
</dbReference>
<feature type="domain" description="Serine aminopeptidase S33" evidence="1">
    <location>
        <begin position="45"/>
        <end position="260"/>
    </location>
</feature>
<evidence type="ECO:0000313" key="3">
    <source>
        <dbReference type="Proteomes" id="UP001500187"/>
    </source>
</evidence>
<keyword evidence="2" id="KW-0378">Hydrolase</keyword>
<dbReference type="InterPro" id="IPR022742">
    <property type="entry name" value="Hydrolase_4"/>
</dbReference>
<dbReference type="GO" id="GO:0016787">
    <property type="term" value="F:hydrolase activity"/>
    <property type="evidence" value="ECO:0007669"/>
    <property type="project" value="UniProtKB-KW"/>
</dbReference>
<keyword evidence="3" id="KW-1185">Reference proteome</keyword>
<sequence length="320" mass="36090">MTEDILGSPYTRETLDLGADAEGALTATLVRRPAENTSAPTADGKPRGAVLYLHGFVDYFFQRELGDWWAAQGYDFYALDLRKYGRSHTDGQTFYYTEDLADYDLEINRAWQLITGRDGHRKVVLMAHSTGGLIAPLWAHRTQPAELTALVLNSPWLDHFDPPLVRVALTAGVSALARVKPRAIVQPPKNDPAAESLHQKFGGEWSFDETWKTFDFPPIYAGWLAAVRRAQRQLHRGLDVRVPVLVMSSARSGRMKTRTQKHDFDAVLNVQHIRRWAPVLGRQVTSLVIEGAVHDIFLSPPAVRSDAYSQLGHWVRRYLH</sequence>
<gene>
    <name evidence="2" type="ORF">GCM10023352_19050</name>
</gene>
<dbReference type="InterPro" id="IPR029058">
    <property type="entry name" value="AB_hydrolase_fold"/>
</dbReference>
<dbReference type="PANTHER" id="PTHR11614">
    <property type="entry name" value="PHOSPHOLIPASE-RELATED"/>
    <property type="match status" value="1"/>
</dbReference>
<dbReference type="Gene3D" id="3.40.50.1820">
    <property type="entry name" value="alpha/beta hydrolase"/>
    <property type="match status" value="1"/>
</dbReference>
<evidence type="ECO:0000259" key="1">
    <source>
        <dbReference type="Pfam" id="PF12146"/>
    </source>
</evidence>
<comment type="caution">
    <text evidence="2">The sequence shown here is derived from an EMBL/GenBank/DDBJ whole genome shotgun (WGS) entry which is preliminary data.</text>
</comment>